<reference evidence="2 3" key="2">
    <citation type="submission" date="2020-03" db="EMBL/GenBank/DDBJ databases">
        <authorList>
            <person name="Ichikawa N."/>
            <person name="Kimura A."/>
            <person name="Kitahashi Y."/>
            <person name="Uohara A."/>
        </authorList>
    </citation>
    <scope>NUCLEOTIDE SEQUENCE [LARGE SCALE GENOMIC DNA]</scope>
    <source>
        <strain evidence="2 3">NBRC 105367</strain>
    </source>
</reference>
<evidence type="ECO:0000313" key="3">
    <source>
        <dbReference type="Proteomes" id="UP000503011"/>
    </source>
</evidence>
<name>A0A6F8YXS1_9ACTN</name>
<dbReference type="EMBL" id="AP022871">
    <property type="protein sequence ID" value="BCB90970.1"/>
    <property type="molecule type" value="Genomic_DNA"/>
</dbReference>
<dbReference type="AlphaFoldDB" id="A0A6F8YXS1"/>
<sequence>MGAEQAMGVEQGMGVERVLPFRPRIPAALAYALHALLARNRFYRRLAASVERRPVLYRAFTAGERVAKERLFGCRMCGQCALPATGYACPMTCPKQLRNGPCGGVRPDGSCEVDRTRRCVWVVAWTRAEGAARGADLDLLQRPVDNRQWTRSSWINYWQGRDEGLSVAHGDADPRPRLVERA</sequence>
<keyword evidence="3" id="KW-1185">Reference proteome</keyword>
<reference evidence="2 3" key="1">
    <citation type="submission" date="2020-03" db="EMBL/GenBank/DDBJ databases">
        <title>Whole genome shotgun sequence of Phytohabitans suffuscus NBRC 105367.</title>
        <authorList>
            <person name="Komaki H."/>
            <person name="Tamura T."/>
        </authorList>
    </citation>
    <scope>NUCLEOTIDE SEQUENCE [LARGE SCALE GENOMIC DNA]</scope>
    <source>
        <strain evidence="2 3">NBRC 105367</strain>
    </source>
</reference>
<evidence type="ECO:0000313" key="2">
    <source>
        <dbReference type="EMBL" id="BCB90970.1"/>
    </source>
</evidence>
<dbReference type="RefSeq" id="WP_173163555.1">
    <property type="nucleotide sequence ID" value="NZ_AP022871.1"/>
</dbReference>
<proteinExistence type="predicted"/>
<dbReference type="Proteomes" id="UP000503011">
    <property type="component" value="Chromosome"/>
</dbReference>
<evidence type="ECO:0000259" key="1">
    <source>
        <dbReference type="Pfam" id="PF12225"/>
    </source>
</evidence>
<dbReference type="Pfam" id="PF12225">
    <property type="entry name" value="DUF5981"/>
    <property type="match status" value="1"/>
</dbReference>
<feature type="domain" description="Methylene-tetrahydrofolate reductase C-terminal-like" evidence="1">
    <location>
        <begin position="58"/>
        <end position="145"/>
    </location>
</feature>
<dbReference type="KEGG" id="psuu:Psuf_082830"/>
<organism evidence="2 3">
    <name type="scientific">Phytohabitans suffuscus</name>
    <dbReference type="NCBI Taxonomy" id="624315"/>
    <lineage>
        <taxon>Bacteria</taxon>
        <taxon>Bacillati</taxon>
        <taxon>Actinomycetota</taxon>
        <taxon>Actinomycetes</taxon>
        <taxon>Micromonosporales</taxon>
        <taxon>Micromonosporaceae</taxon>
    </lineage>
</organism>
<dbReference type="InterPro" id="IPR022026">
    <property type="entry name" value="DUF5981"/>
</dbReference>
<gene>
    <name evidence="2" type="ORF">Psuf_082830</name>
</gene>
<accession>A0A6F8YXS1</accession>
<protein>
    <recommendedName>
        <fullName evidence="1">Methylene-tetrahydrofolate reductase C-terminal-like domain-containing protein</fullName>
    </recommendedName>
</protein>